<proteinExistence type="predicted"/>
<dbReference type="InterPro" id="IPR051532">
    <property type="entry name" value="Ester_Hydrolysis_Enzymes"/>
</dbReference>
<gene>
    <name evidence="3" type="ORF">H9819_09410</name>
</gene>
<keyword evidence="1" id="KW-0732">Signal</keyword>
<feature type="chain" id="PRO_5039666892" description="Immunoglobulin domain-containing protein" evidence="1">
    <location>
        <begin position="22"/>
        <end position="509"/>
    </location>
</feature>
<dbReference type="InterPro" id="IPR036514">
    <property type="entry name" value="SGNH_hydro_sf"/>
</dbReference>
<dbReference type="SMART" id="SM00409">
    <property type="entry name" value="IG"/>
    <property type="match status" value="3"/>
</dbReference>
<dbReference type="InterPro" id="IPR003599">
    <property type="entry name" value="Ig_sub"/>
</dbReference>
<feature type="domain" description="Immunoglobulin" evidence="2">
    <location>
        <begin position="342"/>
        <end position="417"/>
    </location>
</feature>
<dbReference type="Pfam" id="PF13472">
    <property type="entry name" value="Lipase_GDSL_2"/>
    <property type="match status" value="1"/>
</dbReference>
<organism evidence="3 4">
    <name type="scientific">Candidatus Bacteroides merdipullorum</name>
    <dbReference type="NCBI Taxonomy" id="2838474"/>
    <lineage>
        <taxon>Bacteria</taxon>
        <taxon>Pseudomonadati</taxon>
        <taxon>Bacteroidota</taxon>
        <taxon>Bacteroidia</taxon>
        <taxon>Bacteroidales</taxon>
        <taxon>Bacteroidaceae</taxon>
        <taxon>Bacteroides</taxon>
    </lineage>
</organism>
<evidence type="ECO:0000256" key="1">
    <source>
        <dbReference type="SAM" id="SignalP"/>
    </source>
</evidence>
<accession>A0A9D2A9M4</accession>
<dbReference type="AlphaFoldDB" id="A0A9D2A9M4"/>
<evidence type="ECO:0000259" key="2">
    <source>
        <dbReference type="SMART" id="SM00409"/>
    </source>
</evidence>
<feature type="domain" description="Immunoglobulin" evidence="2">
    <location>
        <begin position="252"/>
        <end position="321"/>
    </location>
</feature>
<sequence>MNKLWNTLLTLLLLAPTAACSENDKTTNGPAAPEKTEVTRMAPPVRIVCVGNSITEGFGNTSQDKAWPGQLGHLLGKGYAVVNCGVSGTTMFKNSDASYWETDRFVQAHEADPQILIMALGTNDADPWRWNRWKGEFKSDYLDMVETFRQGGKDPIIYVCLPPPLYGPDKQPQNTVVEEELIPLLREIAEEINAEVIDYHQPLLDAADCFPDNVHPDDKGAARMAQIAFDKIKDIQTIHLHASIDRGEVIENAIAVAEKGSSITLSPTPEDGNWQWSGPDNFTANQRTITLENLQRGGIYTAVHTDKQGCRSAANFLISIQGETATPITPYVQTMSGQWVQSAHINANPGSNITLGPNTEETVSNGIWTWSGPSNFFAATRQVSLQTILPEQSGTYIVTLTDSQGRQNSTSFSVNVSGEVVCPELTSYINYGGWQNVTEMEVKEGDSVTFGPHPSNGDWHWEGPNGFTSDRREATISNFNAQKAGQYIGTFSNAAGCRVDLIITLKLKP</sequence>
<evidence type="ECO:0000313" key="4">
    <source>
        <dbReference type="Proteomes" id="UP000824023"/>
    </source>
</evidence>
<protein>
    <recommendedName>
        <fullName evidence="2">Immunoglobulin domain-containing protein</fullName>
    </recommendedName>
</protein>
<evidence type="ECO:0000313" key="3">
    <source>
        <dbReference type="EMBL" id="HIZ02445.1"/>
    </source>
</evidence>
<feature type="signal peptide" evidence="1">
    <location>
        <begin position="1"/>
        <end position="21"/>
    </location>
</feature>
<dbReference type="EMBL" id="DXCK01000124">
    <property type="protein sequence ID" value="HIZ02445.1"/>
    <property type="molecule type" value="Genomic_DNA"/>
</dbReference>
<dbReference type="InterPro" id="IPR013830">
    <property type="entry name" value="SGNH_hydro"/>
</dbReference>
<dbReference type="Proteomes" id="UP000824023">
    <property type="component" value="Unassembled WGS sequence"/>
</dbReference>
<name>A0A9D2A9M4_9BACE</name>
<dbReference type="Gene3D" id="3.40.50.1110">
    <property type="entry name" value="SGNH hydrolase"/>
    <property type="match status" value="1"/>
</dbReference>
<comment type="caution">
    <text evidence="3">The sequence shown here is derived from an EMBL/GenBank/DDBJ whole genome shotgun (WGS) entry which is preliminary data.</text>
</comment>
<dbReference type="PANTHER" id="PTHR30383">
    <property type="entry name" value="THIOESTERASE 1/PROTEASE 1/LYSOPHOSPHOLIPASE L1"/>
    <property type="match status" value="1"/>
</dbReference>
<dbReference type="SUPFAM" id="SSF52266">
    <property type="entry name" value="SGNH hydrolase"/>
    <property type="match status" value="1"/>
</dbReference>
<reference evidence="3" key="2">
    <citation type="submission" date="2021-04" db="EMBL/GenBank/DDBJ databases">
        <authorList>
            <person name="Gilroy R."/>
        </authorList>
    </citation>
    <scope>NUCLEOTIDE SEQUENCE</scope>
    <source>
        <strain evidence="3">ChiHjej12B11-24981</strain>
    </source>
</reference>
<dbReference type="GO" id="GO:0004622">
    <property type="term" value="F:phosphatidylcholine lysophospholipase activity"/>
    <property type="evidence" value="ECO:0007669"/>
    <property type="project" value="TreeGrafter"/>
</dbReference>
<reference evidence="3" key="1">
    <citation type="journal article" date="2021" name="PeerJ">
        <title>Extensive microbial diversity within the chicken gut microbiome revealed by metagenomics and culture.</title>
        <authorList>
            <person name="Gilroy R."/>
            <person name="Ravi A."/>
            <person name="Getino M."/>
            <person name="Pursley I."/>
            <person name="Horton D.L."/>
            <person name="Alikhan N.F."/>
            <person name="Baker D."/>
            <person name="Gharbi K."/>
            <person name="Hall N."/>
            <person name="Watson M."/>
            <person name="Adriaenssens E.M."/>
            <person name="Foster-Nyarko E."/>
            <person name="Jarju S."/>
            <person name="Secka A."/>
            <person name="Antonio M."/>
            <person name="Oren A."/>
            <person name="Chaudhuri R.R."/>
            <person name="La Ragione R."/>
            <person name="Hildebrand F."/>
            <person name="Pallen M.J."/>
        </authorList>
    </citation>
    <scope>NUCLEOTIDE SEQUENCE</scope>
    <source>
        <strain evidence="3">ChiHjej12B11-24981</strain>
    </source>
</reference>
<dbReference type="InterPro" id="IPR013783">
    <property type="entry name" value="Ig-like_fold"/>
</dbReference>
<dbReference type="PANTHER" id="PTHR30383:SF5">
    <property type="entry name" value="SGNH HYDROLASE-TYPE ESTERASE DOMAIN-CONTAINING PROTEIN"/>
    <property type="match status" value="1"/>
</dbReference>
<dbReference type="Gene3D" id="2.60.40.10">
    <property type="entry name" value="Immunoglobulins"/>
    <property type="match status" value="3"/>
</dbReference>
<feature type="domain" description="Immunoglobulin" evidence="2">
    <location>
        <begin position="437"/>
        <end position="504"/>
    </location>
</feature>